<dbReference type="SUPFAM" id="SSF48452">
    <property type="entry name" value="TPR-like"/>
    <property type="match status" value="1"/>
</dbReference>
<keyword evidence="3" id="KW-0418">Kinase</keyword>
<name>A0ABY0BQD7_9GAMM</name>
<dbReference type="Gene3D" id="1.10.510.10">
    <property type="entry name" value="Transferase(Phosphotransferase) domain 1"/>
    <property type="match status" value="1"/>
</dbReference>
<dbReference type="CDD" id="cd14014">
    <property type="entry name" value="STKc_PknB_like"/>
    <property type="match status" value="1"/>
</dbReference>
<evidence type="ECO:0000259" key="7">
    <source>
        <dbReference type="PROSITE" id="PS50011"/>
    </source>
</evidence>
<evidence type="ECO:0000313" key="8">
    <source>
        <dbReference type="EMBL" id="RUO22136.1"/>
    </source>
</evidence>
<dbReference type="PROSITE" id="PS50011">
    <property type="entry name" value="PROTEIN_KINASE_DOM"/>
    <property type="match status" value="1"/>
</dbReference>
<dbReference type="InterPro" id="IPR011990">
    <property type="entry name" value="TPR-like_helical_dom_sf"/>
</dbReference>
<evidence type="ECO:0000256" key="5">
    <source>
        <dbReference type="PROSITE-ProRule" id="PRU10141"/>
    </source>
</evidence>
<dbReference type="SMART" id="SM00220">
    <property type="entry name" value="S_TKc"/>
    <property type="match status" value="1"/>
</dbReference>
<dbReference type="InterPro" id="IPR011009">
    <property type="entry name" value="Kinase-like_dom_sf"/>
</dbReference>
<gene>
    <name evidence="8" type="ORF">CWE07_11145</name>
</gene>
<keyword evidence="6" id="KW-0472">Membrane</keyword>
<dbReference type="PANTHER" id="PTHR43289:SF6">
    <property type="entry name" value="SERINE_THREONINE-PROTEIN KINASE NEKL-3"/>
    <property type="match status" value="1"/>
</dbReference>
<evidence type="ECO:0000313" key="9">
    <source>
        <dbReference type="Proteomes" id="UP000287865"/>
    </source>
</evidence>
<accession>A0ABY0BQD7</accession>
<dbReference type="SUPFAM" id="SSF56112">
    <property type="entry name" value="Protein kinase-like (PK-like)"/>
    <property type="match status" value="1"/>
</dbReference>
<feature type="binding site" evidence="5">
    <location>
        <position position="85"/>
    </location>
    <ligand>
        <name>ATP</name>
        <dbReference type="ChEBI" id="CHEBI:30616"/>
    </ligand>
</feature>
<keyword evidence="2 5" id="KW-0547">Nucleotide-binding</keyword>
<keyword evidence="6" id="KW-1133">Transmembrane helix</keyword>
<dbReference type="PROSITE" id="PS00108">
    <property type="entry name" value="PROTEIN_KINASE_ST"/>
    <property type="match status" value="1"/>
</dbReference>
<dbReference type="EMBL" id="PIPK01000011">
    <property type="protein sequence ID" value="RUO22136.1"/>
    <property type="molecule type" value="Genomic_DNA"/>
</dbReference>
<organism evidence="8 9">
    <name type="scientific">Aliidiomarina maris</name>
    <dbReference type="NCBI Taxonomy" id="531312"/>
    <lineage>
        <taxon>Bacteria</taxon>
        <taxon>Pseudomonadati</taxon>
        <taxon>Pseudomonadota</taxon>
        <taxon>Gammaproteobacteria</taxon>
        <taxon>Alteromonadales</taxon>
        <taxon>Idiomarinaceae</taxon>
        <taxon>Aliidiomarina</taxon>
    </lineage>
</organism>
<dbReference type="InterPro" id="IPR000719">
    <property type="entry name" value="Prot_kinase_dom"/>
</dbReference>
<evidence type="ECO:0000256" key="1">
    <source>
        <dbReference type="ARBA" id="ARBA00022679"/>
    </source>
</evidence>
<dbReference type="InterPro" id="IPR017441">
    <property type="entry name" value="Protein_kinase_ATP_BS"/>
</dbReference>
<keyword evidence="4 5" id="KW-0067">ATP-binding</keyword>
<feature type="transmembrane region" description="Helical" evidence="6">
    <location>
        <begin position="313"/>
        <end position="335"/>
    </location>
</feature>
<dbReference type="Pfam" id="PF00069">
    <property type="entry name" value="Pkinase"/>
    <property type="match status" value="1"/>
</dbReference>
<sequence length="1044" mass="118046">MRNFVNILRAVERFKFARASMATSFDDQATMIPGSDTEPSTPVISSQFPFPINPRYQAIELIGHGSSGAVYRAYDQQLKREVAIKFIHRSQRLERQRLLAEGRVLAQFSHPNICRVYEVAEEGYAVYMVMSLIKGQTLDHWREHFSQRQLLACLVQICDAIAEAHRKDILHCDIKPSNIVIQPDVTPLSAVLVDFGIADSQHYASASGIGTEHYMAPERFESDCKPTRAIDMYALGATMRVLLTGEHDNQRLAQLPTDLRLIIKQCLHPNPEQRYTDAAELAADLRAYLECRPISLRHGLGYRTKRLWQRHRWLRITSVFAASTAVAIVIGLGFYRAEMQQRQYEQAQLHTEATRLEGRIDSIYRSPPHAAAAELSAMRAAAKRWIDQSADVPQWMAARHYAAAGVILARMGYHNQAHAALLEAWALGERSDTTAMALASVHQSLFTIAQSQALNLPSASQREAALEQAHQEFRQPALDYLNQVNHTELPADYLRAMRAYLEGDEAQARRILVSGSFPAWFYLHYDFHLSLLQRQMIAVLLGRADGDIVALYDELQQLSARLLSFTPSSSANYITLASVYNQLKITKPSALPYADSDYLARVDTLLAVVSTLDPEHPHYHLNMGGLLIRQLSTQPSEQVRTTITRATRHYELAIRYARQRDLPERTRTAIYSAYLNAIRSASTELANLGFSTASLQQRYQEISQRIPSEHQGAQFHLGEARRYRHLAQQGIAAERDHHWQLAVESARTAHAIAPNTPTIQANLGLELSHRAVFLPNTQALPILREAIEHFEASLQQVGQNPAIFYNYAYTSFRVAKRMAHTDPDYERVRSEVYALFKKGMAEFPNIDFFNQLAADMVLYNPPPELAQLSDTERAEFALKLIAKSSQLNPGLSHIRNLVAHEQLWRLRQTPEDLTRLRELIHTTFTAQYRRAYPVSTALVLLNHDVLGAEFDEYLETWVQQIPDAPALRDISLTPRLLEALVSALLQQDTEDLELVCAELSQRDLGSLLPVSDWYLASRTSAVAQRFGIERCSAPQSTHRSVNSL</sequence>
<keyword evidence="6" id="KW-0812">Transmembrane</keyword>
<feature type="domain" description="Protein kinase" evidence="7">
    <location>
        <begin position="56"/>
        <end position="289"/>
    </location>
</feature>
<dbReference type="Gene3D" id="3.30.200.20">
    <property type="entry name" value="Phosphorylase Kinase, domain 1"/>
    <property type="match status" value="1"/>
</dbReference>
<evidence type="ECO:0000256" key="4">
    <source>
        <dbReference type="ARBA" id="ARBA00022840"/>
    </source>
</evidence>
<evidence type="ECO:0000256" key="3">
    <source>
        <dbReference type="ARBA" id="ARBA00022777"/>
    </source>
</evidence>
<dbReference type="InterPro" id="IPR008271">
    <property type="entry name" value="Ser/Thr_kinase_AS"/>
</dbReference>
<protein>
    <recommendedName>
        <fullName evidence="7">Protein kinase domain-containing protein</fullName>
    </recommendedName>
</protein>
<comment type="caution">
    <text evidence="8">The sequence shown here is derived from an EMBL/GenBank/DDBJ whole genome shotgun (WGS) entry which is preliminary data.</text>
</comment>
<dbReference type="PROSITE" id="PS00107">
    <property type="entry name" value="PROTEIN_KINASE_ATP"/>
    <property type="match status" value="1"/>
</dbReference>
<keyword evidence="9" id="KW-1185">Reference proteome</keyword>
<evidence type="ECO:0000256" key="6">
    <source>
        <dbReference type="SAM" id="Phobius"/>
    </source>
</evidence>
<dbReference type="PANTHER" id="PTHR43289">
    <property type="entry name" value="MITOGEN-ACTIVATED PROTEIN KINASE KINASE KINASE 20-RELATED"/>
    <property type="match status" value="1"/>
</dbReference>
<dbReference type="Gene3D" id="1.25.40.10">
    <property type="entry name" value="Tetratricopeptide repeat domain"/>
    <property type="match status" value="1"/>
</dbReference>
<proteinExistence type="predicted"/>
<keyword evidence="1" id="KW-0808">Transferase</keyword>
<dbReference type="Proteomes" id="UP000287865">
    <property type="component" value="Unassembled WGS sequence"/>
</dbReference>
<reference evidence="8 9" key="1">
    <citation type="journal article" date="2018" name="Front. Microbiol.">
        <title>Genome-Based Analysis Reveals the Taxonomy and Diversity of the Family Idiomarinaceae.</title>
        <authorList>
            <person name="Liu Y."/>
            <person name="Lai Q."/>
            <person name="Shao Z."/>
        </authorList>
    </citation>
    <scope>NUCLEOTIDE SEQUENCE [LARGE SCALE GENOMIC DNA]</scope>
    <source>
        <strain evidence="8 9">CF12-14</strain>
    </source>
</reference>
<evidence type="ECO:0000256" key="2">
    <source>
        <dbReference type="ARBA" id="ARBA00022741"/>
    </source>
</evidence>